<evidence type="ECO:0000256" key="1">
    <source>
        <dbReference type="ARBA" id="ARBA00001941"/>
    </source>
</evidence>
<dbReference type="InterPro" id="IPR035097">
    <property type="entry name" value="M29_N-terminal"/>
</dbReference>
<sequence>MEKFQEELRKFARLAVKTGVNLQKGQGLVIAAPIEAARFANKVTEEAYKAGARDVHLEWLDDTTRLLRFQHAPLEALKNPAPWKFYAENEAVKDNYAFLSIYGPNPDLLEEVDGARVAAYMRSAGKNSATFREYMMNNRVQWSIIAYPTVAWTKKVFPDQPIARGQELLMKEILRISRVAGHEDPVAAWKEHDRKLHTVKDFLNARKFKKLIYSAPGTHLTIGLPEGHIWCGGDESSEAGVPFNANIPTEEVFTLPDKRGVNGTVSSTMPLNYDGKVIDHFSVTFKDGAVVAFKAEKGEEALRHLIEVDEGSCRLGEVALVPHHSPVSESGLIFYNTLFDENASCHLALGKAYPTCAEGGSTMDQAQLDQAGINNSIVHEDFMVGSEALDIDGVQTDGTQVPVFRKGEWALPMN</sequence>
<dbReference type="InterPro" id="IPR052170">
    <property type="entry name" value="M29_Exopeptidase"/>
</dbReference>
<evidence type="ECO:0000313" key="10">
    <source>
        <dbReference type="EMBL" id="XCJ16655.1"/>
    </source>
</evidence>
<dbReference type="GO" id="GO:0004177">
    <property type="term" value="F:aminopeptidase activity"/>
    <property type="evidence" value="ECO:0007669"/>
    <property type="project" value="UniProtKB-KW"/>
</dbReference>
<dbReference type="EMBL" id="CP159510">
    <property type="protein sequence ID" value="XCJ16655.1"/>
    <property type="molecule type" value="Genomic_DNA"/>
</dbReference>
<evidence type="ECO:0000256" key="9">
    <source>
        <dbReference type="ARBA" id="ARBA00023049"/>
    </source>
</evidence>
<protein>
    <submittedName>
        <fullName evidence="10">Aminopeptidase</fullName>
    </submittedName>
</protein>
<accession>A0AAU8IF78</accession>
<evidence type="ECO:0000256" key="3">
    <source>
        <dbReference type="ARBA" id="ARBA00001947"/>
    </source>
</evidence>
<comment type="cofactor">
    <cofactor evidence="2">
        <name>Mg(2+)</name>
        <dbReference type="ChEBI" id="CHEBI:18420"/>
    </cofactor>
</comment>
<evidence type="ECO:0000256" key="8">
    <source>
        <dbReference type="ARBA" id="ARBA00022801"/>
    </source>
</evidence>
<dbReference type="Pfam" id="PF02073">
    <property type="entry name" value="Peptidase_M29"/>
    <property type="match status" value="1"/>
</dbReference>
<dbReference type="AlphaFoldDB" id="A0AAU8IF78"/>
<keyword evidence="6" id="KW-0645">Protease</keyword>
<comment type="cofactor">
    <cofactor evidence="3">
        <name>Zn(2+)</name>
        <dbReference type="ChEBI" id="CHEBI:29105"/>
    </cofactor>
</comment>
<dbReference type="PANTHER" id="PTHR34448:SF3">
    <property type="entry name" value="AMINOPEPTIDASE AMPS"/>
    <property type="match status" value="1"/>
</dbReference>
<name>A0AAU8IF78_9BACL</name>
<reference evidence="10" key="1">
    <citation type="submission" date="2024-06" db="EMBL/GenBank/DDBJ databases">
        <authorList>
            <person name="Fan A."/>
            <person name="Zhang F.Y."/>
            <person name="Zhang L."/>
        </authorList>
    </citation>
    <scope>NUCLEOTIDE SEQUENCE</scope>
    <source>
        <strain evidence="10">Y61</strain>
    </source>
</reference>
<dbReference type="GO" id="GO:0046872">
    <property type="term" value="F:metal ion binding"/>
    <property type="evidence" value="ECO:0007669"/>
    <property type="project" value="UniProtKB-KW"/>
</dbReference>
<comment type="similarity">
    <text evidence="4">Belongs to the peptidase M29 family.</text>
</comment>
<dbReference type="SUPFAM" id="SSF144052">
    <property type="entry name" value="Thermophilic metalloprotease-like"/>
    <property type="match status" value="1"/>
</dbReference>
<evidence type="ECO:0000256" key="6">
    <source>
        <dbReference type="ARBA" id="ARBA00022670"/>
    </source>
</evidence>
<evidence type="ECO:0000256" key="7">
    <source>
        <dbReference type="ARBA" id="ARBA00022723"/>
    </source>
</evidence>
<gene>
    <name evidence="10" type="ORF">ABNN70_13535</name>
</gene>
<keyword evidence="8" id="KW-0378">Hydrolase</keyword>
<evidence type="ECO:0000256" key="5">
    <source>
        <dbReference type="ARBA" id="ARBA00022438"/>
    </source>
</evidence>
<organism evidence="10">
    <name type="scientific">Sporolactobacillus sp. Y61</name>
    <dbReference type="NCBI Taxonomy" id="3160863"/>
    <lineage>
        <taxon>Bacteria</taxon>
        <taxon>Bacillati</taxon>
        <taxon>Bacillota</taxon>
        <taxon>Bacilli</taxon>
        <taxon>Bacillales</taxon>
        <taxon>Sporolactobacillaceae</taxon>
        <taxon>Sporolactobacillus</taxon>
    </lineage>
</organism>
<dbReference type="GO" id="GO:0006508">
    <property type="term" value="P:proteolysis"/>
    <property type="evidence" value="ECO:0007669"/>
    <property type="project" value="UniProtKB-KW"/>
</dbReference>
<dbReference type="PRINTS" id="PR00919">
    <property type="entry name" value="THERMOPTASE"/>
</dbReference>
<dbReference type="InterPro" id="IPR000787">
    <property type="entry name" value="Peptidase_M29"/>
</dbReference>
<keyword evidence="9" id="KW-0482">Metalloprotease</keyword>
<proteinExistence type="inferred from homology"/>
<dbReference type="PANTHER" id="PTHR34448">
    <property type="entry name" value="AMINOPEPTIDASE"/>
    <property type="match status" value="1"/>
</dbReference>
<comment type="cofactor">
    <cofactor evidence="1">
        <name>Co(2+)</name>
        <dbReference type="ChEBI" id="CHEBI:48828"/>
    </cofactor>
</comment>
<dbReference type="Gene3D" id="3.40.1830.10">
    <property type="entry name" value="Thermophilic metalloprotease (M29)"/>
    <property type="match status" value="1"/>
</dbReference>
<dbReference type="GO" id="GO:0008237">
    <property type="term" value="F:metallopeptidase activity"/>
    <property type="evidence" value="ECO:0007669"/>
    <property type="project" value="UniProtKB-KW"/>
</dbReference>
<dbReference type="RefSeq" id="WP_353948088.1">
    <property type="nucleotide sequence ID" value="NZ_CP159510.1"/>
</dbReference>
<evidence type="ECO:0000256" key="2">
    <source>
        <dbReference type="ARBA" id="ARBA00001946"/>
    </source>
</evidence>
<keyword evidence="5 10" id="KW-0031">Aminopeptidase</keyword>
<keyword evidence="7" id="KW-0479">Metal-binding</keyword>
<evidence type="ECO:0000256" key="4">
    <source>
        <dbReference type="ARBA" id="ARBA00008236"/>
    </source>
</evidence>